<dbReference type="CDD" id="cd00429">
    <property type="entry name" value="RPE"/>
    <property type="match status" value="1"/>
</dbReference>
<evidence type="ECO:0000256" key="8">
    <source>
        <dbReference type="ARBA" id="ARBA00022723"/>
    </source>
</evidence>
<dbReference type="RefSeq" id="WP_040978576.1">
    <property type="nucleotide sequence ID" value="NZ_CABKTI010000001.1"/>
</dbReference>
<evidence type="ECO:0000256" key="10">
    <source>
        <dbReference type="NCBIfam" id="TIGR01163"/>
    </source>
</evidence>
<dbReference type="Gene3D" id="3.20.20.70">
    <property type="entry name" value="Aldolase class I"/>
    <property type="match status" value="1"/>
</dbReference>
<evidence type="ECO:0000256" key="5">
    <source>
        <dbReference type="ARBA" id="ARBA00001954"/>
    </source>
</evidence>
<evidence type="ECO:0000256" key="2">
    <source>
        <dbReference type="ARBA" id="ARBA00001936"/>
    </source>
</evidence>
<dbReference type="NCBIfam" id="TIGR01163">
    <property type="entry name" value="rpe"/>
    <property type="match status" value="1"/>
</dbReference>
<proteinExistence type="inferred from homology"/>
<gene>
    <name evidence="11" type="primary">rpe</name>
    <name evidence="11" type="ORF">NP439_20490</name>
</gene>
<protein>
    <recommendedName>
        <fullName evidence="7 10">Ribulose-phosphate 3-epimerase</fullName>
        <ecNumber evidence="7 10">5.1.3.1</ecNumber>
    </recommendedName>
</protein>
<dbReference type="InterPro" id="IPR011060">
    <property type="entry name" value="RibuloseP-bd_barrel"/>
</dbReference>
<comment type="cofactor">
    <cofactor evidence="4">
        <name>Zn(2+)</name>
        <dbReference type="ChEBI" id="CHEBI:29105"/>
    </cofactor>
</comment>
<comment type="cofactor">
    <cofactor evidence="3">
        <name>Co(2+)</name>
        <dbReference type="ChEBI" id="CHEBI:48828"/>
    </cofactor>
</comment>
<dbReference type="InterPro" id="IPR026019">
    <property type="entry name" value="Ribul_P_3_epim"/>
</dbReference>
<comment type="cofactor">
    <cofactor evidence="5">
        <name>Fe(2+)</name>
        <dbReference type="ChEBI" id="CHEBI:29033"/>
    </cofactor>
</comment>
<organism evidence="11 12">
    <name type="scientific">Oceanobacillus jeddahense</name>
    <dbReference type="NCBI Taxonomy" id="1462527"/>
    <lineage>
        <taxon>Bacteria</taxon>
        <taxon>Bacillati</taxon>
        <taxon>Bacillota</taxon>
        <taxon>Bacilli</taxon>
        <taxon>Bacillales</taxon>
        <taxon>Bacillaceae</taxon>
        <taxon>Oceanobacillus</taxon>
    </lineage>
</organism>
<reference evidence="11" key="1">
    <citation type="submission" date="2022-07" db="EMBL/GenBank/DDBJ databases">
        <title>FELIX.</title>
        <authorList>
            <person name="Wan K.H."/>
            <person name="Park S."/>
            <person name="Lawrence Q."/>
            <person name="Eichenberger J.P."/>
            <person name="Booth B.W."/>
            <person name="Piaggio A.J."/>
            <person name="Chandler J.C."/>
            <person name="Franklin A.B."/>
            <person name="Celniker S.E."/>
        </authorList>
    </citation>
    <scope>NUCLEOTIDE SEQUENCE</scope>
    <source>
        <strain evidence="11">QA-1986 374</strain>
    </source>
</reference>
<accession>A0ABY5JQ08</accession>
<evidence type="ECO:0000313" key="12">
    <source>
        <dbReference type="Proteomes" id="UP001059773"/>
    </source>
</evidence>
<dbReference type="InterPro" id="IPR000056">
    <property type="entry name" value="Ribul_P_3_epim-like"/>
</dbReference>
<dbReference type="SUPFAM" id="SSF51366">
    <property type="entry name" value="Ribulose-phoshate binding barrel"/>
    <property type="match status" value="1"/>
</dbReference>
<keyword evidence="12" id="KW-1185">Reference proteome</keyword>
<dbReference type="EMBL" id="CP101914">
    <property type="protein sequence ID" value="UUI02390.1"/>
    <property type="molecule type" value="Genomic_DNA"/>
</dbReference>
<evidence type="ECO:0000256" key="1">
    <source>
        <dbReference type="ARBA" id="ARBA00001782"/>
    </source>
</evidence>
<dbReference type="EC" id="5.1.3.1" evidence="7 10"/>
<evidence type="ECO:0000256" key="9">
    <source>
        <dbReference type="ARBA" id="ARBA00023235"/>
    </source>
</evidence>
<dbReference type="PANTHER" id="PTHR11749">
    <property type="entry name" value="RIBULOSE-5-PHOSPHATE-3-EPIMERASE"/>
    <property type="match status" value="1"/>
</dbReference>
<dbReference type="Proteomes" id="UP001059773">
    <property type="component" value="Chromosome"/>
</dbReference>
<sequence length="214" mass="23811">MIVSPSILNADYLNLERDIKQLERAGADAIHIDIMDGRFVQNITWGPPTVSAIRKVTNLPLEVHLMIDKPEYNIKHYLEAGADIIIIHQESTIFLRKNLQAIKQAKVQAGVALKLETPVETIVHCLDLIDVVLLITCDEGFGGQVFHPQALYKISQIVKLREMRHLNFSIEVDGGIGIETGKQCKEAGAGRLVAGSFVFNHRKKNEAIQALKSL</sequence>
<comment type="catalytic activity">
    <reaction evidence="1">
        <text>D-ribulose 5-phosphate = D-xylulose 5-phosphate</text>
        <dbReference type="Rhea" id="RHEA:13677"/>
        <dbReference type="ChEBI" id="CHEBI:57737"/>
        <dbReference type="ChEBI" id="CHEBI:58121"/>
        <dbReference type="EC" id="5.1.3.1"/>
    </reaction>
</comment>
<evidence type="ECO:0000256" key="3">
    <source>
        <dbReference type="ARBA" id="ARBA00001941"/>
    </source>
</evidence>
<evidence type="ECO:0000313" key="11">
    <source>
        <dbReference type="EMBL" id="UUI02390.1"/>
    </source>
</evidence>
<evidence type="ECO:0000256" key="7">
    <source>
        <dbReference type="ARBA" id="ARBA00013188"/>
    </source>
</evidence>
<dbReference type="GO" id="GO:0004750">
    <property type="term" value="F:D-ribulose-phosphate 3-epimerase activity"/>
    <property type="evidence" value="ECO:0007669"/>
    <property type="project" value="UniProtKB-EC"/>
</dbReference>
<keyword evidence="8" id="KW-0479">Metal-binding</keyword>
<dbReference type="InterPro" id="IPR013785">
    <property type="entry name" value="Aldolase_TIM"/>
</dbReference>
<evidence type="ECO:0000256" key="6">
    <source>
        <dbReference type="ARBA" id="ARBA00009541"/>
    </source>
</evidence>
<dbReference type="NCBIfam" id="NF004076">
    <property type="entry name" value="PRK05581.1-4"/>
    <property type="match status" value="1"/>
</dbReference>
<keyword evidence="9 11" id="KW-0413">Isomerase</keyword>
<name>A0ABY5JQ08_9BACI</name>
<dbReference type="PROSITE" id="PS01085">
    <property type="entry name" value="RIBUL_P_3_EPIMER_1"/>
    <property type="match status" value="1"/>
</dbReference>
<evidence type="ECO:0000256" key="4">
    <source>
        <dbReference type="ARBA" id="ARBA00001947"/>
    </source>
</evidence>
<comment type="cofactor">
    <cofactor evidence="2">
        <name>Mn(2+)</name>
        <dbReference type="ChEBI" id="CHEBI:29035"/>
    </cofactor>
</comment>
<comment type="similarity">
    <text evidence="6">Belongs to the ribulose-phosphate 3-epimerase family.</text>
</comment>
<dbReference type="Pfam" id="PF00834">
    <property type="entry name" value="Ribul_P_3_epim"/>
    <property type="match status" value="1"/>
</dbReference>